<gene>
    <name evidence="1" type="ORF">APY94_01515</name>
</gene>
<name>A0A117ITX4_9EURY</name>
<evidence type="ECO:0000313" key="2">
    <source>
        <dbReference type="Proteomes" id="UP000053462"/>
    </source>
</evidence>
<dbReference type="EMBL" id="LLYW01000004">
    <property type="protein sequence ID" value="KUH34524.1"/>
    <property type="molecule type" value="Genomic_DNA"/>
</dbReference>
<keyword evidence="2" id="KW-1185">Reference proteome</keyword>
<evidence type="ECO:0000313" key="1">
    <source>
        <dbReference type="EMBL" id="KUH34524.1"/>
    </source>
</evidence>
<comment type="caution">
    <text evidence="1">The sequence shown here is derived from an EMBL/GenBank/DDBJ whole genome shotgun (WGS) entry which is preliminary data.</text>
</comment>
<dbReference type="AlphaFoldDB" id="A0A117ITX4"/>
<dbReference type="OrthoDB" id="375111at2157"/>
<accession>A0A117ITX4</accession>
<organism evidence="1 2">
    <name type="scientific">Thermococcus celericrescens</name>
    <dbReference type="NCBI Taxonomy" id="227598"/>
    <lineage>
        <taxon>Archaea</taxon>
        <taxon>Methanobacteriati</taxon>
        <taxon>Methanobacteriota</taxon>
        <taxon>Thermococci</taxon>
        <taxon>Thermococcales</taxon>
        <taxon>Thermococcaceae</taxon>
        <taxon>Thermococcus</taxon>
    </lineage>
</organism>
<sequence>MILKLSLLGTGIAFGLFLRGSIPPAVGILLTSLFGLYSILGSSAPGIEVPCDPREDMGTYNPKLI</sequence>
<reference evidence="1 2" key="1">
    <citation type="submission" date="2015-10" db="EMBL/GenBank/DDBJ databases">
        <title>Draft genome sequence of Thermococcus celericrescens strain DSM 17994.</title>
        <authorList>
            <person name="Hong S.-J."/>
            <person name="Park C.-E."/>
            <person name="Shin J.-H."/>
        </authorList>
    </citation>
    <scope>NUCLEOTIDE SEQUENCE [LARGE SCALE GENOMIC DNA]</scope>
    <source>
        <strain evidence="1 2">DSM 17994</strain>
    </source>
</reference>
<dbReference type="Proteomes" id="UP000053462">
    <property type="component" value="Unassembled WGS sequence"/>
</dbReference>
<protein>
    <submittedName>
        <fullName evidence="1">Uncharacterized protein</fullName>
    </submittedName>
</protein>
<proteinExistence type="predicted"/>
<dbReference type="RefSeq" id="WP_058937959.1">
    <property type="nucleotide sequence ID" value="NZ_LLYW01000004.1"/>
</dbReference>